<keyword evidence="2" id="KW-1185">Reference proteome</keyword>
<name>A0A975JU84_9MYCO</name>
<dbReference type="InterPro" id="IPR021295">
    <property type="entry name" value="DUF2867"/>
</dbReference>
<gene>
    <name evidence="1" type="ORF">F6B93_00685</name>
</gene>
<evidence type="ECO:0000313" key="1">
    <source>
        <dbReference type="EMBL" id="QUR65792.1"/>
    </source>
</evidence>
<dbReference type="Proteomes" id="UP000682202">
    <property type="component" value="Chromosome"/>
</dbReference>
<evidence type="ECO:0000313" key="2">
    <source>
        <dbReference type="Proteomes" id="UP000682202"/>
    </source>
</evidence>
<accession>A0A975JU84</accession>
<reference evidence="1" key="1">
    <citation type="submission" date="2019-12" db="EMBL/GenBank/DDBJ databases">
        <title>Mycobacterium spongiae sp. nov.</title>
        <authorList>
            <person name="Stinear T."/>
        </authorList>
    </citation>
    <scope>NUCLEOTIDE SEQUENCE</scope>
    <source>
        <strain evidence="1">FSD4b-SM</strain>
    </source>
</reference>
<dbReference type="Pfam" id="PF11066">
    <property type="entry name" value="DUF2867"/>
    <property type="match status" value="1"/>
</dbReference>
<dbReference type="KEGG" id="mspg:F6B93_00685"/>
<proteinExistence type="predicted"/>
<protein>
    <submittedName>
        <fullName evidence="1">DUF2867 domain-containing protein</fullName>
    </submittedName>
</protein>
<sequence length="206" mass="22986">MRLPDTAHTSRPWRIHDIAPDFTLLDVWAIPTPAGPQDFPQLVRLWTAFDATKSSSQVVRVLFAIRLKLGELLGWDDTGGTSGTNVLPLRDRVPADLLDKPSGPTPTAPFVALYLTNNEWAAETVNRTVHAVLHLGWVPHETGVYRGQLAVLVKPHGLLGRGYLAAIKPFRHLIVYPRMLAEIERQWRATLAAPVDPRPGHRQTHM</sequence>
<dbReference type="EMBL" id="CP046600">
    <property type="protein sequence ID" value="QUR65792.1"/>
    <property type="molecule type" value="Genomic_DNA"/>
</dbReference>
<organism evidence="1 2">
    <name type="scientific">Mycobacterium spongiae</name>
    <dbReference type="NCBI Taxonomy" id="886343"/>
    <lineage>
        <taxon>Bacteria</taxon>
        <taxon>Bacillati</taxon>
        <taxon>Actinomycetota</taxon>
        <taxon>Actinomycetes</taxon>
        <taxon>Mycobacteriales</taxon>
        <taxon>Mycobacteriaceae</taxon>
        <taxon>Mycobacterium</taxon>
    </lineage>
</organism>
<dbReference type="RefSeq" id="WP_211697191.1">
    <property type="nucleotide sequence ID" value="NZ_CP046600.1"/>
</dbReference>
<dbReference type="AlphaFoldDB" id="A0A975JU84"/>